<evidence type="ECO:0000256" key="1">
    <source>
        <dbReference type="SAM" id="MobiDB-lite"/>
    </source>
</evidence>
<accession>A0A934HW73</accession>
<gene>
    <name evidence="2" type="ORF">JAO82_12275</name>
</gene>
<dbReference type="Proteomes" id="UP000613255">
    <property type="component" value="Unassembled WGS sequence"/>
</dbReference>
<protein>
    <recommendedName>
        <fullName evidence="4">Glycosyltransferase</fullName>
    </recommendedName>
</protein>
<sequence>MITLQNLALPETAICTEHDLYYRAFGAAGYSQSRGEIRLERQTRLTLDTYFNLLNIGKWHHNCDLDGLYAEIAGGGLVEIRIVQAFSARSWEVLYCEIVTLDPARPYCADLSHYAATAPVLGLIYIAITALGEDGATVSGGRFATRTRLAKWPELAVSITTFKREQAVRATVARLERFLAGSDHGAQIRVQVVDNGASAGIPNSARVRAIANPNYGGAGGFARGLLEAERSGCSHCLFIDDDASFHMENIARTYVFLALSKERRTAVAGAMISNTHKWAMWENGALFDGLCRPLHGGTDLRDRKAVFAMEHASLRAQPPTFYGGWWFFAFAIDQVRHHPFPFFVRGDDISFSLMNDFNICTLNGVVSFQDDFFEKESAQTQYLDLRSHLIHHLVSQDLDRPALATAKTALRLILRSLLRFHYETAAVQLLAWQDMMQGPDFFDQHIDMAGRRAAIGKMIRTERLQAVAPGALAQRQKYTLRARARRQRLGLWTLNGHLLPFSARRWDRIVLDSGARGSVFPALGAARITYLNAAGDKGYTVTQSKRAFFALCWQIARTLGRFLRQHDTLKAAYREGYGPRTSRTYWETALLQRPPPPPLQIRDQQEKRPA</sequence>
<dbReference type="Gene3D" id="3.90.550.60">
    <property type="match status" value="1"/>
</dbReference>
<dbReference type="InterPro" id="IPR029044">
    <property type="entry name" value="Nucleotide-diphossugar_trans"/>
</dbReference>
<evidence type="ECO:0008006" key="4">
    <source>
        <dbReference type="Google" id="ProtNLM"/>
    </source>
</evidence>
<dbReference type="SUPFAM" id="SSF53448">
    <property type="entry name" value="Nucleotide-diphospho-sugar transferases"/>
    <property type="match status" value="1"/>
</dbReference>
<name>A0A934HW73_9RHOB</name>
<evidence type="ECO:0000313" key="2">
    <source>
        <dbReference type="EMBL" id="MBI6630654.1"/>
    </source>
</evidence>
<reference evidence="2" key="1">
    <citation type="submission" date="2020-12" db="EMBL/GenBank/DDBJ databases">
        <title>Pontibaca salina gen. nov., sp. nov., isolated from marine sediment.</title>
        <authorList>
            <person name="Bo J."/>
            <person name="Wang S."/>
            <person name="Song X."/>
            <person name="Du Z."/>
        </authorList>
    </citation>
    <scope>NUCLEOTIDE SEQUENCE</scope>
    <source>
        <strain evidence="2">S1109L</strain>
    </source>
</reference>
<comment type="caution">
    <text evidence="2">The sequence shown here is derived from an EMBL/GenBank/DDBJ whole genome shotgun (WGS) entry which is preliminary data.</text>
</comment>
<keyword evidence="3" id="KW-1185">Reference proteome</keyword>
<proteinExistence type="predicted"/>
<evidence type="ECO:0000313" key="3">
    <source>
        <dbReference type="Proteomes" id="UP000613255"/>
    </source>
</evidence>
<dbReference type="RefSeq" id="WP_198686672.1">
    <property type="nucleotide sequence ID" value="NZ_JAEIJD010000011.1"/>
</dbReference>
<dbReference type="AlphaFoldDB" id="A0A934HW73"/>
<organism evidence="2 3">
    <name type="scientific">Pontibaca salina</name>
    <dbReference type="NCBI Taxonomy" id="2795731"/>
    <lineage>
        <taxon>Bacteria</taxon>
        <taxon>Pseudomonadati</taxon>
        <taxon>Pseudomonadota</taxon>
        <taxon>Alphaproteobacteria</taxon>
        <taxon>Rhodobacterales</taxon>
        <taxon>Roseobacteraceae</taxon>
        <taxon>Pontibaca</taxon>
    </lineage>
</organism>
<feature type="region of interest" description="Disordered" evidence="1">
    <location>
        <begin position="591"/>
        <end position="610"/>
    </location>
</feature>
<dbReference type="EMBL" id="JAEIJD010000011">
    <property type="protein sequence ID" value="MBI6630654.1"/>
    <property type="molecule type" value="Genomic_DNA"/>
</dbReference>